<evidence type="ECO:0000313" key="3">
    <source>
        <dbReference type="EMBL" id="RJT87094.1"/>
    </source>
</evidence>
<name>A0A3A5MNH0_9MICO</name>
<keyword evidence="4" id="KW-1185">Reference proteome</keyword>
<proteinExistence type="predicted"/>
<organism evidence="3 4">
    <name type="scientific">Cryobacterium melibiosiphilum</name>
    <dbReference type="NCBI Taxonomy" id="995039"/>
    <lineage>
        <taxon>Bacteria</taxon>
        <taxon>Bacillati</taxon>
        <taxon>Actinomycetota</taxon>
        <taxon>Actinomycetes</taxon>
        <taxon>Micrococcales</taxon>
        <taxon>Microbacteriaceae</taxon>
        <taxon>Cryobacterium</taxon>
    </lineage>
</organism>
<gene>
    <name evidence="3" type="ORF">D6T64_16825</name>
</gene>
<accession>A0A3A5MNH0</accession>
<dbReference type="Proteomes" id="UP000272015">
    <property type="component" value="Unassembled WGS sequence"/>
</dbReference>
<protein>
    <recommendedName>
        <fullName evidence="5">Alkaline shock response membrane anchor protein AmaP</fullName>
    </recommendedName>
</protein>
<dbReference type="EMBL" id="QZVS01000092">
    <property type="protein sequence ID" value="RJT87094.1"/>
    <property type="molecule type" value="Genomic_DNA"/>
</dbReference>
<evidence type="ECO:0000256" key="2">
    <source>
        <dbReference type="SAM" id="Phobius"/>
    </source>
</evidence>
<dbReference type="OrthoDB" id="5123397at2"/>
<comment type="caution">
    <text evidence="3">The sequence shown here is derived from an EMBL/GenBank/DDBJ whole genome shotgun (WGS) entry which is preliminary data.</text>
</comment>
<keyword evidence="2" id="KW-0472">Membrane</keyword>
<evidence type="ECO:0008006" key="5">
    <source>
        <dbReference type="Google" id="ProtNLM"/>
    </source>
</evidence>
<feature type="region of interest" description="Disordered" evidence="1">
    <location>
        <begin position="199"/>
        <end position="230"/>
    </location>
</feature>
<reference evidence="3 4" key="1">
    <citation type="submission" date="2018-09" db="EMBL/GenBank/DDBJ databases">
        <title>Novel species of Cryobacterium.</title>
        <authorList>
            <person name="Liu Q."/>
            <person name="Xin Y.-H."/>
        </authorList>
    </citation>
    <scope>NUCLEOTIDE SEQUENCE [LARGE SCALE GENOMIC DNA]</scope>
    <source>
        <strain evidence="3 4">Hh39</strain>
    </source>
</reference>
<evidence type="ECO:0000313" key="4">
    <source>
        <dbReference type="Proteomes" id="UP000272015"/>
    </source>
</evidence>
<dbReference type="AlphaFoldDB" id="A0A3A5MNH0"/>
<feature type="transmembrane region" description="Helical" evidence="2">
    <location>
        <begin position="67"/>
        <end position="88"/>
    </location>
</feature>
<keyword evidence="2" id="KW-0812">Transmembrane</keyword>
<dbReference type="RefSeq" id="WP_119975831.1">
    <property type="nucleotide sequence ID" value="NZ_JBHSQA010000010.1"/>
</dbReference>
<feature type="compositionally biased region" description="Polar residues" evidence="1">
    <location>
        <begin position="210"/>
        <end position="222"/>
    </location>
</feature>
<keyword evidence="2" id="KW-1133">Transmembrane helix</keyword>
<sequence length="230" mass="24317">MTSTNRGLNRLLLAFSGILLLATGTAAALVAIIPEAPDRWREFAGAVVTRTEVMLSATPLAASGVSWMWLVLLVVIALLVVGLGRFIVRQGRGSTSHLLDATPTDHGQTRVDAAFAEQALEQALAGQAEFLGVHASTYRVNGASMLRVGITTRRGAAPLAVISTVEKAVRGLDHTLGTEIPVLVQIGGGFRSRIAGPVRLGPADYRTPHHPQTSPASPSTRTTHLRRTPV</sequence>
<evidence type="ECO:0000256" key="1">
    <source>
        <dbReference type="SAM" id="MobiDB-lite"/>
    </source>
</evidence>